<proteinExistence type="predicted"/>
<reference evidence="3 4" key="1">
    <citation type="journal article" date="2019" name="Int. J. Syst. Evol. Microbiol.">
        <title>The Global Catalogue of Microorganisms (GCM) 10K type strain sequencing project: providing services to taxonomists for standard genome sequencing and annotation.</title>
        <authorList>
            <consortium name="The Broad Institute Genomics Platform"/>
            <consortium name="The Broad Institute Genome Sequencing Center for Infectious Disease"/>
            <person name="Wu L."/>
            <person name="Ma J."/>
        </authorList>
    </citation>
    <scope>NUCLEOTIDE SEQUENCE [LARGE SCALE GENOMIC DNA]</scope>
    <source>
        <strain evidence="3 4">JCM 12389</strain>
    </source>
</reference>
<evidence type="ECO:0000313" key="3">
    <source>
        <dbReference type="EMBL" id="GAA0498674.1"/>
    </source>
</evidence>
<keyword evidence="4" id="KW-1185">Reference proteome</keyword>
<name>A0ABN1BJ64_9BACI</name>
<dbReference type="Proteomes" id="UP001500880">
    <property type="component" value="Unassembled WGS sequence"/>
</dbReference>
<feature type="transmembrane region" description="Helical" evidence="2">
    <location>
        <begin position="51"/>
        <end position="72"/>
    </location>
</feature>
<gene>
    <name evidence="3" type="ORF">GCM10008986_27260</name>
</gene>
<comment type="caution">
    <text evidence="3">The sequence shown here is derived from an EMBL/GenBank/DDBJ whole genome shotgun (WGS) entry which is preliminary data.</text>
</comment>
<feature type="region of interest" description="Disordered" evidence="1">
    <location>
        <begin position="79"/>
        <end position="100"/>
    </location>
</feature>
<evidence type="ECO:0000256" key="2">
    <source>
        <dbReference type="SAM" id="Phobius"/>
    </source>
</evidence>
<protein>
    <recommendedName>
        <fullName evidence="5">DUF4367 domain-containing protein</fullName>
    </recommendedName>
</protein>
<evidence type="ECO:0000313" key="4">
    <source>
        <dbReference type="Proteomes" id="UP001500880"/>
    </source>
</evidence>
<keyword evidence="2" id="KW-0472">Membrane</keyword>
<evidence type="ECO:0000256" key="1">
    <source>
        <dbReference type="SAM" id="MobiDB-lite"/>
    </source>
</evidence>
<accession>A0ABN1BJ64</accession>
<dbReference type="RefSeq" id="WP_343842138.1">
    <property type="nucleotide sequence ID" value="NZ_BAAADO010000005.1"/>
</dbReference>
<keyword evidence="2" id="KW-1133">Transmembrane helix</keyword>
<sequence>MDDKKLDQLLREHAERVEEELPYSVEKRIDQTLEDLPDSVPDKQRGFWSAWMRYVLTGIASVIFVVIALSYYQISNTPVDKTANPDESSQKFDKTFSHEEPPFEHEELTEQMEDLLAKQYPIDVTNLEITFAFPVQNRWLVMTNFTEEALLTEVTALFEVKRSQQDTDVNFLTVNNKVDAHWYNEDHYVGFGSINSLNRFIEKVRIKTENHKFISNIHNKNYMYVSAEKPEKVEFLTSEGTVIRTLETFNFDEQYPLIAQVEGQYGLLVVGNDQVVISEFLDKHGIRNVSNYSVMNSLKSANDRFTFLNSEKAPVYVVFDDKEMVYKTHNRNDLIKFLKEN</sequence>
<feature type="compositionally biased region" description="Basic and acidic residues" evidence="1">
    <location>
        <begin position="88"/>
        <end position="100"/>
    </location>
</feature>
<dbReference type="EMBL" id="BAAADO010000005">
    <property type="protein sequence ID" value="GAA0498674.1"/>
    <property type="molecule type" value="Genomic_DNA"/>
</dbReference>
<evidence type="ECO:0008006" key="5">
    <source>
        <dbReference type="Google" id="ProtNLM"/>
    </source>
</evidence>
<keyword evidence="2" id="KW-0812">Transmembrane</keyword>
<organism evidence="3 4">
    <name type="scientific">Salinibacillus aidingensis</name>
    <dbReference type="NCBI Taxonomy" id="237684"/>
    <lineage>
        <taxon>Bacteria</taxon>
        <taxon>Bacillati</taxon>
        <taxon>Bacillota</taxon>
        <taxon>Bacilli</taxon>
        <taxon>Bacillales</taxon>
        <taxon>Bacillaceae</taxon>
        <taxon>Salinibacillus</taxon>
    </lineage>
</organism>